<dbReference type="AlphaFoldDB" id="A0A9W6SNZ1"/>
<proteinExistence type="predicted"/>
<comment type="caution">
    <text evidence="1">The sequence shown here is derived from an EMBL/GenBank/DDBJ whole genome shotgun (WGS) entry which is preliminary data.</text>
</comment>
<gene>
    <name evidence="1" type="ORF">Afil01_42750</name>
</gene>
<organism evidence="1 2">
    <name type="scientific">Actinorhabdospora filicis</name>
    <dbReference type="NCBI Taxonomy" id="1785913"/>
    <lineage>
        <taxon>Bacteria</taxon>
        <taxon>Bacillati</taxon>
        <taxon>Actinomycetota</taxon>
        <taxon>Actinomycetes</taxon>
        <taxon>Micromonosporales</taxon>
        <taxon>Micromonosporaceae</taxon>
        <taxon>Actinorhabdospora</taxon>
    </lineage>
</organism>
<evidence type="ECO:0000313" key="1">
    <source>
        <dbReference type="EMBL" id="GLZ79468.1"/>
    </source>
</evidence>
<accession>A0A9W6SNZ1</accession>
<dbReference type="Proteomes" id="UP001165079">
    <property type="component" value="Unassembled WGS sequence"/>
</dbReference>
<evidence type="ECO:0000313" key="2">
    <source>
        <dbReference type="Proteomes" id="UP001165079"/>
    </source>
</evidence>
<protein>
    <submittedName>
        <fullName evidence="1">Uncharacterized protein</fullName>
    </submittedName>
</protein>
<name>A0A9W6SNZ1_9ACTN</name>
<dbReference type="EMBL" id="BSTX01000003">
    <property type="protein sequence ID" value="GLZ79468.1"/>
    <property type="molecule type" value="Genomic_DNA"/>
</dbReference>
<sequence length="360" mass="38240">MRGRFFDLRSAHGAKAPSGLEGASFGLGLVGAKASARFIALRDHIKVPCILDSAASARSIATSATPLDYSELTGMLGPEIYHRDALSLGAAASLSASCYIEAHDTAALEAVAESSSRIDSGGVIASVALDVKWLRNDAVDELIEVLRGISRPVALTLGGQFNPTDAHTTSIPNLRRIYRECGHVGLWRVDVLVGFDAMVHGALFAGIGNSGTLRHLVPPDEKPRFGGGGGRPAVYIPKLMQYFSLDTLTDRWTQVGGLICDCPVCEGRAPTWMAELSEGMRAAAADHNLWCWLRLWEELDEGSSAERASRLADRIVAAVEAHTEESERVGALGAFKPSPTLATMAKLAALTPEAARTPAP</sequence>
<keyword evidence="2" id="KW-1185">Reference proteome</keyword>
<reference evidence="1" key="1">
    <citation type="submission" date="2023-03" db="EMBL/GenBank/DDBJ databases">
        <title>Actinorhabdospora filicis NBRC 111898.</title>
        <authorList>
            <person name="Ichikawa N."/>
            <person name="Sato H."/>
            <person name="Tonouchi N."/>
        </authorList>
    </citation>
    <scope>NUCLEOTIDE SEQUENCE</scope>
    <source>
        <strain evidence="1">NBRC 111898</strain>
    </source>
</reference>